<sequence length="83" mass="9293">MPDVKPPCSESSSTTAKPLRYSVRWLLGLITIVAMIATVFHWIPFAWWYVVGASVWLLAELASMAYDSYRGIARALGTEDLDE</sequence>
<keyword evidence="1" id="KW-1133">Transmembrane helix</keyword>
<evidence type="ECO:0000256" key="1">
    <source>
        <dbReference type="SAM" id="Phobius"/>
    </source>
</evidence>
<organism evidence="2 3">
    <name type="scientific">Aeoliella straminimaris</name>
    <dbReference type="NCBI Taxonomy" id="2954799"/>
    <lineage>
        <taxon>Bacteria</taxon>
        <taxon>Pseudomonadati</taxon>
        <taxon>Planctomycetota</taxon>
        <taxon>Planctomycetia</taxon>
        <taxon>Pirellulales</taxon>
        <taxon>Lacipirellulaceae</taxon>
        <taxon>Aeoliella</taxon>
    </lineage>
</organism>
<feature type="transmembrane region" description="Helical" evidence="1">
    <location>
        <begin position="46"/>
        <end position="66"/>
    </location>
</feature>
<feature type="transmembrane region" description="Helical" evidence="1">
    <location>
        <begin position="21"/>
        <end position="40"/>
    </location>
</feature>
<gene>
    <name evidence="2" type="ORF">NG895_08565</name>
</gene>
<evidence type="ECO:0000313" key="3">
    <source>
        <dbReference type="Proteomes" id="UP001155241"/>
    </source>
</evidence>
<keyword evidence="3" id="KW-1185">Reference proteome</keyword>
<protein>
    <recommendedName>
        <fullName evidence="4">2TM domain-containing protein</fullName>
    </recommendedName>
</protein>
<dbReference type="RefSeq" id="WP_252852064.1">
    <property type="nucleotide sequence ID" value="NZ_JAMXLR010000028.1"/>
</dbReference>
<dbReference type="Proteomes" id="UP001155241">
    <property type="component" value="Unassembled WGS sequence"/>
</dbReference>
<keyword evidence="1" id="KW-0812">Transmembrane</keyword>
<proteinExistence type="predicted"/>
<evidence type="ECO:0008006" key="4">
    <source>
        <dbReference type="Google" id="ProtNLM"/>
    </source>
</evidence>
<dbReference type="EMBL" id="JAMXLR010000028">
    <property type="protein sequence ID" value="MCO6043958.1"/>
    <property type="molecule type" value="Genomic_DNA"/>
</dbReference>
<reference evidence="2" key="1">
    <citation type="submission" date="2022-06" db="EMBL/GenBank/DDBJ databases">
        <title>Aeoliella straminimaris, a novel planctomycete from sediments.</title>
        <authorList>
            <person name="Vitorino I.R."/>
            <person name="Lage O.M."/>
        </authorList>
    </citation>
    <scope>NUCLEOTIDE SEQUENCE</scope>
    <source>
        <strain evidence="2">ICT_H6.2</strain>
    </source>
</reference>
<accession>A0A9X2F963</accession>
<dbReference type="AlphaFoldDB" id="A0A9X2F963"/>
<keyword evidence="1" id="KW-0472">Membrane</keyword>
<comment type="caution">
    <text evidence="2">The sequence shown here is derived from an EMBL/GenBank/DDBJ whole genome shotgun (WGS) entry which is preliminary data.</text>
</comment>
<evidence type="ECO:0000313" key="2">
    <source>
        <dbReference type="EMBL" id="MCO6043958.1"/>
    </source>
</evidence>
<name>A0A9X2F963_9BACT</name>